<dbReference type="CDD" id="cd01109">
    <property type="entry name" value="HTH_YyaN"/>
    <property type="match status" value="1"/>
</dbReference>
<dbReference type="PANTHER" id="PTHR30204:SF98">
    <property type="entry name" value="HTH-TYPE TRANSCRIPTIONAL REGULATOR ADHR"/>
    <property type="match status" value="1"/>
</dbReference>
<evidence type="ECO:0000259" key="2">
    <source>
        <dbReference type="PROSITE" id="PS50937"/>
    </source>
</evidence>
<dbReference type="InterPro" id="IPR047057">
    <property type="entry name" value="MerR_fam"/>
</dbReference>
<feature type="domain" description="HTH merR-type" evidence="2">
    <location>
        <begin position="1"/>
        <end position="69"/>
    </location>
</feature>
<dbReference type="Gene3D" id="1.10.1660.10">
    <property type="match status" value="1"/>
</dbReference>
<proteinExistence type="predicted"/>
<evidence type="ECO:0000313" key="3">
    <source>
        <dbReference type="EMBL" id="KOY79766.1"/>
    </source>
</evidence>
<dbReference type="Pfam" id="PF13411">
    <property type="entry name" value="MerR_1"/>
    <property type="match status" value="1"/>
</dbReference>
<protein>
    <submittedName>
        <fullName evidence="3">MerR family transcriptional regulator</fullName>
    </submittedName>
</protein>
<dbReference type="PROSITE" id="PS50937">
    <property type="entry name" value="HTH_MERR_2"/>
    <property type="match status" value="1"/>
</dbReference>
<accession>A0A0M9DGL5</accession>
<dbReference type="SMART" id="SM00422">
    <property type="entry name" value="HTH_MERR"/>
    <property type="match status" value="1"/>
</dbReference>
<dbReference type="RefSeq" id="WP_053796178.1">
    <property type="nucleotide sequence ID" value="NZ_JXCZ01000006.1"/>
</dbReference>
<dbReference type="SUPFAM" id="SSF46955">
    <property type="entry name" value="Putative DNA-binding domain"/>
    <property type="match status" value="1"/>
</dbReference>
<dbReference type="PRINTS" id="PR00040">
    <property type="entry name" value="HTHMERR"/>
</dbReference>
<dbReference type="PANTHER" id="PTHR30204">
    <property type="entry name" value="REDOX-CYCLING DRUG-SENSING TRANSCRIPTIONAL ACTIVATOR SOXR"/>
    <property type="match status" value="1"/>
</dbReference>
<dbReference type="InterPro" id="IPR000551">
    <property type="entry name" value="MerR-type_HTH_dom"/>
</dbReference>
<dbReference type="InterPro" id="IPR009061">
    <property type="entry name" value="DNA-bd_dom_put_sf"/>
</dbReference>
<organism evidence="3 4">
    <name type="scientific">Apilactobacillus kunkeei</name>
    <dbReference type="NCBI Taxonomy" id="148814"/>
    <lineage>
        <taxon>Bacteria</taxon>
        <taxon>Bacillati</taxon>
        <taxon>Bacillota</taxon>
        <taxon>Bacilli</taxon>
        <taxon>Lactobacillales</taxon>
        <taxon>Lactobacillaceae</taxon>
        <taxon>Apilactobacillus</taxon>
    </lineage>
</organism>
<comment type="caution">
    <text evidence="3">The sequence shown here is derived from an EMBL/GenBank/DDBJ whole genome shotgun (WGS) entry which is preliminary data.</text>
</comment>
<keyword evidence="1" id="KW-0238">DNA-binding</keyword>
<dbReference type="GO" id="GO:0003700">
    <property type="term" value="F:DNA-binding transcription factor activity"/>
    <property type="evidence" value="ECO:0007669"/>
    <property type="project" value="InterPro"/>
</dbReference>
<reference evidence="3 4" key="1">
    <citation type="journal article" date="2015" name="Genome Biol. Evol.">
        <title>Functionally Structured Genomes in Lactobacillus kunkeei Colonizing the Honey Crop and Food Products of Honeybees and Stingless Bees.</title>
        <authorList>
            <person name="Tamarit D."/>
            <person name="Ellegaard K.M."/>
            <person name="Wikander J."/>
            <person name="Olofsson T."/>
            <person name="Vasquez A."/>
            <person name="Andersson S.G."/>
        </authorList>
    </citation>
    <scope>NUCLEOTIDE SEQUENCE [LARGE SCALE GENOMIC DNA]</scope>
    <source>
        <strain evidence="3 4">LAla</strain>
    </source>
</reference>
<dbReference type="PATRIC" id="fig|148814.9.peg.166"/>
<dbReference type="AlphaFoldDB" id="A0A0M9DGL5"/>
<gene>
    <name evidence="3" type="ORF">RZ72_06630</name>
</gene>
<sequence length="127" mass="15405">MNIDEVSKQMDVSKQTLRYWERIGLLQPIKRNSSGYREYSERDLNWVHYIKALRNAGMSISRLTSFVSIYMADHDDINKRRSLLVEQRQELFDQIKKQQETIEYLSYKIDYFDKYMKEKQGDRKHGK</sequence>
<evidence type="ECO:0000256" key="1">
    <source>
        <dbReference type="ARBA" id="ARBA00023125"/>
    </source>
</evidence>
<name>A0A0M9DGL5_9LACO</name>
<evidence type="ECO:0000313" key="4">
    <source>
        <dbReference type="Proteomes" id="UP000037749"/>
    </source>
</evidence>
<dbReference type="Proteomes" id="UP000037749">
    <property type="component" value="Unassembled WGS sequence"/>
</dbReference>
<dbReference type="GO" id="GO:0003677">
    <property type="term" value="F:DNA binding"/>
    <property type="evidence" value="ECO:0007669"/>
    <property type="project" value="UniProtKB-KW"/>
</dbReference>
<dbReference type="EMBL" id="JXCZ01000006">
    <property type="protein sequence ID" value="KOY79766.1"/>
    <property type="molecule type" value="Genomic_DNA"/>
</dbReference>